<dbReference type="InterPro" id="IPR052976">
    <property type="entry name" value="Scoloptoxin-like"/>
</dbReference>
<dbReference type="SUPFAM" id="SSF57625">
    <property type="entry name" value="Invertebrate chitin-binding proteins"/>
    <property type="match status" value="1"/>
</dbReference>
<dbReference type="InterPro" id="IPR002557">
    <property type="entry name" value="Chitin-bd_dom"/>
</dbReference>
<dbReference type="Pfam" id="PF01607">
    <property type="entry name" value="CBM_14"/>
    <property type="match status" value="1"/>
</dbReference>
<feature type="signal peptide" evidence="2">
    <location>
        <begin position="1"/>
        <end position="27"/>
    </location>
</feature>
<evidence type="ECO:0000259" key="3">
    <source>
        <dbReference type="PROSITE" id="PS50940"/>
    </source>
</evidence>
<feature type="chain" id="PRO_5043020610" description="Chitin-binding type-2 domain-containing protein" evidence="2">
    <location>
        <begin position="28"/>
        <end position="1648"/>
    </location>
</feature>
<feature type="region of interest" description="Disordered" evidence="1">
    <location>
        <begin position="385"/>
        <end position="420"/>
    </location>
</feature>
<sequence>MVSTSPRKMLVVSVFSVVAVATTVVLGAPQKGYDYTPQNGIFNPTAQSSQLYDEVLVLEPHETENQFLQGSADEASLVFSDNQNDNDIIDDEHHHSGDHDHDHHHDHHLGLEWLRDAVPGEPGIDYPIYWEVPQTSFNCREVPAAGYYADIEARCQVFHVCNELGDRTFLCPNGTVFNQEHFTCQWWFNVDCGISPEFYALNRNIGVIPGENRDAITHSEEQSQHREEVLPPVPFEPEQFLVAVEEQESVQQRNINRNTGELFSSDYAPAHEASLPLATEEQEIPEHDISQLANENHHQSEGTIPTIQEVPVQQANTLVINVPETIETEVNHSLLETKNTETETESILVPYNTDFAPLEEDVGGVYIQGNEQIFFEETSDANIVDTDTDGVTHHNESSLLDQNSDSELRPNGQGTSDFSDKQSIDHISVHEERVFDADQNNNFISTSQNTETAPTQHDLFEKEDQNVLIQKELNNNFEIQEDNDYTPVLEIEYTTLLPEYFFNQQEIDQSQEPSFVSVHQSTDFATHQQGDYMPVQQEGEHIITHHEEEYTPVQNENVPIQQDVHNLSQQGGEYTPIQQEGEYTPLQPETEYTYVQHEDGPAPSQAGGEYTPVNHERTYATTQQEGEHIPIQQGEEYIPIQPNTNYITVQHGEYSPSHQGDEYSPVQQETEFTPAQQEGESTYIQQEGIYSPVQQDSEHTAVQQENDYIPIQQEADNSVIQQENEYTTFQPEIEYTPISQEGSYAHIQQENEYIPIKQEDEKVTIQHSNEYPPAHEEDEYTPLQQGYEHIPIHQEGEYTPIQQGGEYTPSQQDDTFTQQESEYTPIKQETEHILVQQNEYTSTQQEGVYIPVQEENQDTAFQPETESTPIQQETEYTHIQQDNEFVPISQEGEHFPIHLEGDYIEQGGEYVPLQQDNEFVPISQEGEHFPIHLEGDYIEQGGEYVPLQQDNEFVPISQEGEHFPIHLEGDYIEQGGEYVPLQQDNEFVPISQEGENTPIHLEGDYIEQGGEYVPVQQGGEYSPVQQTGEYIPVQDTSILIQEEDSNSFFHQNSENTPIQQEDKYVPTVDELPVQQEYDYTPQAPEHISLHQETIFESPEEKIIVFPNEEELTLLIPSQEAVDERNYFRPHGLSPVSPEVDTAGLAESLFDVAPEAELNHEEPSITIPEISLFYGVPVYHKPSNIPEVEAERVLAEEIDSKPEVIVPGVLVSDSEIQREDVQSSLNSESETHTLDGNEFFRHANTEISNESGDQVYVDSIHHTINKEQVYDGVSATLEFEDTVSGIELPAEQSIDNLVPINPEVIELEEGYATTVGPTEMKAETNSPYLERETYDEVGDVDLLFRTSFQNLPTDDGSFSVTDTETDLPFFPTETPNFNYAEDDVETEGPQIRGIDALNPYYPTLPTTHEEETETEQPHLFITEIPADIEENIATDFPLYSPIADKHNITSNETSSAIQNENIDDSANVITAAPSSNTNSNNQDPVLSLIFRGSVISTEDDETTTTIPEDESDFDTTIIPRYESDNFFLIQSNGQEQYKDTEATAAPEINEYVTFSPSVHDEENVLEPHFSINGENFEARTSQNQIVFPLQEKTDQEIDSKFAFHVPQHSYTSQQDSHVIPSHNLEAYGPPTDVHIPPPSHSYLPPRAYY</sequence>
<dbReference type="Gene3D" id="2.170.140.10">
    <property type="entry name" value="Chitin binding domain"/>
    <property type="match status" value="1"/>
</dbReference>
<evidence type="ECO:0000313" key="4">
    <source>
        <dbReference type="EMBL" id="KAK7070971.1"/>
    </source>
</evidence>
<keyword evidence="2" id="KW-0732">Signal</keyword>
<feature type="region of interest" description="Disordered" evidence="1">
    <location>
        <begin position="1629"/>
        <end position="1648"/>
    </location>
</feature>
<dbReference type="GO" id="GO:0005576">
    <property type="term" value="C:extracellular region"/>
    <property type="evidence" value="ECO:0007669"/>
    <property type="project" value="InterPro"/>
</dbReference>
<keyword evidence="5" id="KW-1185">Reference proteome</keyword>
<organism evidence="4 5">
    <name type="scientific">Halocaridina rubra</name>
    <name type="common">Hawaiian red shrimp</name>
    <dbReference type="NCBI Taxonomy" id="373956"/>
    <lineage>
        <taxon>Eukaryota</taxon>
        <taxon>Metazoa</taxon>
        <taxon>Ecdysozoa</taxon>
        <taxon>Arthropoda</taxon>
        <taxon>Crustacea</taxon>
        <taxon>Multicrustacea</taxon>
        <taxon>Malacostraca</taxon>
        <taxon>Eumalacostraca</taxon>
        <taxon>Eucarida</taxon>
        <taxon>Decapoda</taxon>
        <taxon>Pleocyemata</taxon>
        <taxon>Caridea</taxon>
        <taxon>Atyoidea</taxon>
        <taxon>Atyidae</taxon>
        <taxon>Halocaridina</taxon>
    </lineage>
</organism>
<accession>A0AAN8ZW76</accession>
<comment type="caution">
    <text evidence="4">The sequence shown here is derived from an EMBL/GenBank/DDBJ whole genome shotgun (WGS) entry which is preliminary data.</text>
</comment>
<dbReference type="PANTHER" id="PTHR22933">
    <property type="entry name" value="FI18007P1-RELATED"/>
    <property type="match status" value="1"/>
</dbReference>
<proteinExistence type="predicted"/>
<dbReference type="InterPro" id="IPR036508">
    <property type="entry name" value="Chitin-bd_dom_sf"/>
</dbReference>
<reference evidence="4 5" key="1">
    <citation type="submission" date="2023-11" db="EMBL/GenBank/DDBJ databases">
        <title>Halocaridina rubra genome assembly.</title>
        <authorList>
            <person name="Smith C."/>
        </authorList>
    </citation>
    <scope>NUCLEOTIDE SEQUENCE [LARGE SCALE GENOMIC DNA]</scope>
    <source>
        <strain evidence="4">EP-1</strain>
        <tissue evidence="4">Whole</tissue>
    </source>
</reference>
<dbReference type="Proteomes" id="UP001381693">
    <property type="component" value="Unassembled WGS sequence"/>
</dbReference>
<dbReference type="EMBL" id="JAXCGZ010015180">
    <property type="protein sequence ID" value="KAK7070971.1"/>
    <property type="molecule type" value="Genomic_DNA"/>
</dbReference>
<protein>
    <recommendedName>
        <fullName evidence="3">Chitin-binding type-2 domain-containing protein</fullName>
    </recommendedName>
</protein>
<dbReference type="PANTHER" id="PTHR22933:SF43">
    <property type="entry name" value="LP10131P"/>
    <property type="match status" value="1"/>
</dbReference>
<feature type="region of interest" description="Disordered" evidence="1">
    <location>
        <begin position="83"/>
        <end position="103"/>
    </location>
</feature>
<feature type="domain" description="Chitin-binding type-2" evidence="3">
    <location>
        <begin position="136"/>
        <end position="194"/>
    </location>
</feature>
<dbReference type="PROSITE" id="PS50940">
    <property type="entry name" value="CHIT_BIND_II"/>
    <property type="match status" value="1"/>
</dbReference>
<dbReference type="GO" id="GO:0008061">
    <property type="term" value="F:chitin binding"/>
    <property type="evidence" value="ECO:0007669"/>
    <property type="project" value="InterPro"/>
</dbReference>
<evidence type="ECO:0000313" key="5">
    <source>
        <dbReference type="Proteomes" id="UP001381693"/>
    </source>
</evidence>
<evidence type="ECO:0000256" key="2">
    <source>
        <dbReference type="SAM" id="SignalP"/>
    </source>
</evidence>
<evidence type="ECO:0000256" key="1">
    <source>
        <dbReference type="SAM" id="MobiDB-lite"/>
    </source>
</evidence>
<name>A0AAN8ZW76_HALRR</name>
<feature type="compositionally biased region" description="Basic and acidic residues" evidence="1">
    <location>
        <begin position="91"/>
        <end position="103"/>
    </location>
</feature>
<dbReference type="SMART" id="SM00494">
    <property type="entry name" value="ChtBD2"/>
    <property type="match status" value="1"/>
</dbReference>
<gene>
    <name evidence="4" type="ORF">SK128_014891</name>
</gene>